<dbReference type="KEGG" id="ttu:TERTU_1262"/>
<keyword evidence="2" id="KW-0223">Dioxygenase</keyword>
<dbReference type="eggNOG" id="COG3384">
    <property type="taxonomic scope" value="Bacteria"/>
</dbReference>
<protein>
    <submittedName>
        <fullName evidence="2">Aromatic ring-opening dioxygenase, catalytic LigB subunit family protein</fullName>
    </submittedName>
</protein>
<dbReference type="Proteomes" id="UP000009080">
    <property type="component" value="Chromosome"/>
</dbReference>
<keyword evidence="3" id="KW-1185">Reference proteome</keyword>
<evidence type="ECO:0000313" key="3">
    <source>
        <dbReference type="Proteomes" id="UP000009080"/>
    </source>
</evidence>
<sequence length="271" mass="29451">MGKLVCAAAMSHVLGTPKDIEEQAERVFQGMREIGRAIRDSSPDVLVVISSDHLNNFNLGDPKPLAIATAASLQPYGDMGIPTELIRGHSEFAVGFADFVARSNSGLTLAQVDDVRPDHGVMIPLAITDPQRSIPVVPLYINTVYSDSPTPTECWQLGKLLQQYVSKHRAAEERIAILACGGLSHWLGVPEEGHVNEDWDRNFMRQLLGEVPCRVNTLTNKEILSQAGNGGLEVNAWITLAAALPRLQGEVVFYEAIPLWASGMAGVQFTV</sequence>
<dbReference type="GO" id="GO:0016702">
    <property type="term" value="F:oxidoreductase activity, acting on single donors with incorporation of molecular oxygen, incorporation of two atoms of oxygen"/>
    <property type="evidence" value="ECO:0007669"/>
    <property type="project" value="UniProtKB-ARBA"/>
</dbReference>
<name>C5BRV0_TERTT</name>
<evidence type="ECO:0000259" key="1">
    <source>
        <dbReference type="Pfam" id="PF02900"/>
    </source>
</evidence>
<dbReference type="Pfam" id="PF02900">
    <property type="entry name" value="LigB"/>
    <property type="match status" value="1"/>
</dbReference>
<dbReference type="SUPFAM" id="SSF53213">
    <property type="entry name" value="LigB-like"/>
    <property type="match status" value="1"/>
</dbReference>
<dbReference type="STRING" id="377629.TERTU_1262"/>
<dbReference type="EMBL" id="CP001614">
    <property type="protein sequence ID" value="ACR11988.1"/>
    <property type="molecule type" value="Genomic_DNA"/>
</dbReference>
<dbReference type="InterPro" id="IPR034944">
    <property type="entry name" value="CarBb"/>
</dbReference>
<dbReference type="Gene3D" id="3.40.830.10">
    <property type="entry name" value="LigB-like"/>
    <property type="match status" value="1"/>
</dbReference>
<dbReference type="InterPro" id="IPR004183">
    <property type="entry name" value="Xdiol_dOase_suB"/>
</dbReference>
<reference evidence="2 3" key="1">
    <citation type="journal article" date="2009" name="PLoS ONE">
        <title>The complete genome of Teredinibacter turnerae T7901: an intracellular endosymbiont of marine wood-boring bivalves (shipworms).</title>
        <authorList>
            <person name="Yang J.C."/>
            <person name="Madupu R."/>
            <person name="Durkin A.S."/>
            <person name="Ekborg N.A."/>
            <person name="Pedamallu C.S."/>
            <person name="Hostetler J.B."/>
            <person name="Radune D."/>
            <person name="Toms B.S."/>
            <person name="Henrissat B."/>
            <person name="Coutinho P.M."/>
            <person name="Schwarz S."/>
            <person name="Field L."/>
            <person name="Trindade-Silva A.E."/>
            <person name="Soares C.A.G."/>
            <person name="Elshahawi S."/>
            <person name="Hanora A."/>
            <person name="Schmidt E.W."/>
            <person name="Haygood M.G."/>
            <person name="Posfai J."/>
            <person name="Benner J."/>
            <person name="Madinger C."/>
            <person name="Nove J."/>
            <person name="Anton B."/>
            <person name="Chaudhary K."/>
            <person name="Foster J."/>
            <person name="Holman A."/>
            <person name="Kumar S."/>
            <person name="Lessard P.A."/>
            <person name="Luyten Y.A."/>
            <person name="Slatko B."/>
            <person name="Wood N."/>
            <person name="Wu B."/>
            <person name="Teplitski M."/>
            <person name="Mougous J.D."/>
            <person name="Ward N."/>
            <person name="Eisen J.A."/>
            <person name="Badger J.H."/>
            <person name="Distel D.L."/>
        </authorList>
    </citation>
    <scope>NUCLEOTIDE SEQUENCE [LARGE SCALE GENOMIC DNA]</scope>
    <source>
        <strain evidence="3">ATCC 39867 / T7901</strain>
    </source>
</reference>
<dbReference type="GO" id="GO:0008198">
    <property type="term" value="F:ferrous iron binding"/>
    <property type="evidence" value="ECO:0007669"/>
    <property type="project" value="InterPro"/>
</dbReference>
<dbReference type="HOGENOM" id="CLU_078149_1_1_6"/>
<dbReference type="OrthoDB" id="8673673at2"/>
<accession>C5BRV0</accession>
<feature type="domain" description="Extradiol ring-cleavage dioxygenase class III enzyme subunit B" evidence="1">
    <location>
        <begin position="17"/>
        <end position="261"/>
    </location>
</feature>
<gene>
    <name evidence="2" type="ordered locus">TERTU_1262</name>
</gene>
<dbReference type="AlphaFoldDB" id="C5BRV0"/>
<keyword evidence="2" id="KW-0560">Oxidoreductase</keyword>
<evidence type="ECO:0000313" key="2">
    <source>
        <dbReference type="EMBL" id="ACR11988.1"/>
    </source>
</evidence>
<dbReference type="CDD" id="cd07367">
    <property type="entry name" value="CarBb"/>
    <property type="match status" value="1"/>
</dbReference>
<organism evidence="2 3">
    <name type="scientific">Teredinibacter turnerae (strain ATCC 39867 / T7901)</name>
    <dbReference type="NCBI Taxonomy" id="377629"/>
    <lineage>
        <taxon>Bacteria</taxon>
        <taxon>Pseudomonadati</taxon>
        <taxon>Pseudomonadota</taxon>
        <taxon>Gammaproteobacteria</taxon>
        <taxon>Cellvibrionales</taxon>
        <taxon>Cellvibrionaceae</taxon>
        <taxon>Teredinibacter</taxon>
    </lineage>
</organism>
<proteinExistence type="predicted"/>
<dbReference type="RefSeq" id="WP_015818100.1">
    <property type="nucleotide sequence ID" value="NC_012997.1"/>
</dbReference>